<comment type="catalytic activity">
    <reaction evidence="5">
        <text>a 1-O-alkyl-2-acetyl-sn-glycero-3-phosphocholine + H2O = a 1-O-alkyl-sn-glycero-3-phosphocholine + acetate + H(+)</text>
        <dbReference type="Rhea" id="RHEA:17777"/>
        <dbReference type="ChEBI" id="CHEBI:15377"/>
        <dbReference type="ChEBI" id="CHEBI:15378"/>
        <dbReference type="ChEBI" id="CHEBI:30089"/>
        <dbReference type="ChEBI" id="CHEBI:30909"/>
        <dbReference type="ChEBI" id="CHEBI:36707"/>
        <dbReference type="EC" id="3.1.1.47"/>
    </reaction>
</comment>
<dbReference type="EMBL" id="CAWYQH010000119">
    <property type="protein sequence ID" value="CAK8691397.1"/>
    <property type="molecule type" value="Genomic_DNA"/>
</dbReference>
<comment type="caution">
    <text evidence="6">The sequence shown here is derived from an EMBL/GenBank/DDBJ whole genome shotgun (WGS) entry which is preliminary data.</text>
</comment>
<dbReference type="PIRSF" id="PIRSF018169">
    <property type="entry name" value="PAF_acetylhydrolase"/>
    <property type="match status" value="1"/>
</dbReference>
<evidence type="ECO:0000256" key="4">
    <source>
        <dbReference type="ARBA" id="ARBA00023098"/>
    </source>
</evidence>
<dbReference type="Pfam" id="PF03403">
    <property type="entry name" value="PAF-AH_p_II"/>
    <property type="match status" value="1"/>
</dbReference>
<evidence type="ECO:0000313" key="6">
    <source>
        <dbReference type="EMBL" id="CAK8691397.1"/>
    </source>
</evidence>
<keyword evidence="7" id="KW-1185">Reference proteome</keyword>
<dbReference type="PANTHER" id="PTHR10272:SF0">
    <property type="entry name" value="PLATELET-ACTIVATING FACTOR ACETYLHYDROLASE"/>
    <property type="match status" value="1"/>
</dbReference>
<dbReference type="Gene3D" id="3.40.50.1820">
    <property type="entry name" value="alpha/beta hydrolase"/>
    <property type="match status" value="1"/>
</dbReference>
<evidence type="ECO:0000313" key="7">
    <source>
        <dbReference type="Proteomes" id="UP001642483"/>
    </source>
</evidence>
<gene>
    <name evidence="6" type="ORF">CVLEPA_LOCUS23958</name>
</gene>
<dbReference type="InterPro" id="IPR016715">
    <property type="entry name" value="PAF_acetylhydro_eukaryote"/>
</dbReference>
<evidence type="ECO:0000256" key="2">
    <source>
        <dbReference type="ARBA" id="ARBA00022801"/>
    </source>
</evidence>
<dbReference type="SUPFAM" id="SSF53474">
    <property type="entry name" value="alpha/beta-Hydrolases"/>
    <property type="match status" value="1"/>
</dbReference>
<evidence type="ECO:0000256" key="3">
    <source>
        <dbReference type="ARBA" id="ARBA00022963"/>
    </source>
</evidence>
<sequence>MRHTLPNATGPYHVGCTDIVTKYGEDRCLFRWYYPTEDKPSHATSPLWLGDNRYAQGFTDFLKIPRLSWLFKWTFSKALIPVVWNGKFHLPDEKRKLPVIIFSHGLGGNRLAYSGICLDLASQGALVASIEHADQSACTTFYYVKDDSEEKNLQKWIDFRHVASGSADEQSIRNEQVHHRADECVKLLDHIEEINSGTFHCISSGIDMSTFRDHVDLERCAIMGHSFGGATTITAISKDKRFKVGVGLDTWMFPLNNEIYKNVNAVPFLFINTEKFQWEANVAGMRKLDKDTFGVDVERRMLTLLGTVHSSQCDFALLVDNPLLSKIFQLKGAADAFHTNAVNNKLAFGFIGTHLGEDFGPSVDDVIKAHEDFVLVGSTIALDEERVVKSKEKLRSGEN</sequence>
<protein>
    <recommendedName>
        <fullName evidence="1 5">1-alkyl-2-acetylglycerophosphocholine esterase</fullName>
        <ecNumber evidence="1 5">3.1.1.47</ecNumber>
    </recommendedName>
</protein>
<dbReference type="InterPro" id="IPR029058">
    <property type="entry name" value="AB_hydrolase_fold"/>
</dbReference>
<dbReference type="EC" id="3.1.1.47" evidence="1 5"/>
<organism evidence="6 7">
    <name type="scientific">Clavelina lepadiformis</name>
    <name type="common">Light-bulb sea squirt</name>
    <name type="synonym">Ascidia lepadiformis</name>
    <dbReference type="NCBI Taxonomy" id="159417"/>
    <lineage>
        <taxon>Eukaryota</taxon>
        <taxon>Metazoa</taxon>
        <taxon>Chordata</taxon>
        <taxon>Tunicata</taxon>
        <taxon>Ascidiacea</taxon>
        <taxon>Aplousobranchia</taxon>
        <taxon>Clavelinidae</taxon>
        <taxon>Clavelina</taxon>
    </lineage>
</organism>
<reference evidence="6 7" key="1">
    <citation type="submission" date="2024-02" db="EMBL/GenBank/DDBJ databases">
        <authorList>
            <person name="Daric V."/>
            <person name="Darras S."/>
        </authorList>
    </citation>
    <scope>NUCLEOTIDE SEQUENCE [LARGE SCALE GENOMIC DNA]</scope>
</reference>
<evidence type="ECO:0000256" key="5">
    <source>
        <dbReference type="PIRNR" id="PIRNR018169"/>
    </source>
</evidence>
<name>A0ABP0GI60_CLALP</name>
<dbReference type="PANTHER" id="PTHR10272">
    <property type="entry name" value="PLATELET-ACTIVATING FACTOR ACETYLHYDROLASE"/>
    <property type="match status" value="1"/>
</dbReference>
<keyword evidence="4 5" id="KW-0443">Lipid metabolism</keyword>
<keyword evidence="3 5" id="KW-0442">Lipid degradation</keyword>
<keyword evidence="2 5" id="KW-0378">Hydrolase</keyword>
<accession>A0ABP0GI60</accession>
<proteinExistence type="predicted"/>
<dbReference type="Proteomes" id="UP001642483">
    <property type="component" value="Unassembled WGS sequence"/>
</dbReference>
<evidence type="ECO:0000256" key="1">
    <source>
        <dbReference type="ARBA" id="ARBA00013201"/>
    </source>
</evidence>